<keyword evidence="6" id="KW-1185">Reference proteome</keyword>
<evidence type="ECO:0000313" key="5">
    <source>
        <dbReference type="EMBL" id="MCP2167373.1"/>
    </source>
</evidence>
<evidence type="ECO:0000256" key="1">
    <source>
        <dbReference type="ARBA" id="ARBA00004255"/>
    </source>
</evidence>
<dbReference type="InterPro" id="IPR008628">
    <property type="entry name" value="GPP34-like"/>
</dbReference>
<evidence type="ECO:0000256" key="4">
    <source>
        <dbReference type="ARBA" id="ARBA00023136"/>
    </source>
</evidence>
<dbReference type="GO" id="GO:0005829">
    <property type="term" value="C:cytosol"/>
    <property type="evidence" value="ECO:0007669"/>
    <property type="project" value="TreeGrafter"/>
</dbReference>
<dbReference type="Pfam" id="PF05719">
    <property type="entry name" value="GPP34"/>
    <property type="match status" value="1"/>
</dbReference>
<dbReference type="PANTHER" id="PTHR12704:SF2">
    <property type="entry name" value="GOLGI PHOSPHOPROTEIN 3 HOMOLOG SAURON"/>
    <property type="match status" value="1"/>
</dbReference>
<dbReference type="AlphaFoldDB" id="A0AAE3GGQ3"/>
<dbReference type="GO" id="GO:0070273">
    <property type="term" value="F:phosphatidylinositol-4-phosphate binding"/>
    <property type="evidence" value="ECO:0007669"/>
    <property type="project" value="InterPro"/>
</dbReference>
<dbReference type="GO" id="GO:0006890">
    <property type="term" value="P:retrograde vesicle-mediated transport, Golgi to endoplasmic reticulum"/>
    <property type="evidence" value="ECO:0007669"/>
    <property type="project" value="TreeGrafter"/>
</dbReference>
<dbReference type="RefSeq" id="WP_253774160.1">
    <property type="nucleotide sequence ID" value="NZ_JAMTCK010000009.1"/>
</dbReference>
<evidence type="ECO:0000256" key="3">
    <source>
        <dbReference type="ARBA" id="ARBA00023121"/>
    </source>
</evidence>
<accession>A0AAE3GGQ3</accession>
<dbReference type="Gene3D" id="1.10.3630.10">
    <property type="entry name" value="yeast vps74-n-term truncation variant domain like"/>
    <property type="match status" value="1"/>
</dbReference>
<comment type="caution">
    <text evidence="5">The sequence shown here is derived from an EMBL/GenBank/DDBJ whole genome shotgun (WGS) entry which is preliminary data.</text>
</comment>
<dbReference type="GO" id="GO:0048194">
    <property type="term" value="P:Golgi vesicle budding"/>
    <property type="evidence" value="ECO:0007669"/>
    <property type="project" value="TreeGrafter"/>
</dbReference>
<dbReference type="PANTHER" id="PTHR12704">
    <property type="entry name" value="TRANS-GOLGI PROTEIN GMX33"/>
    <property type="match status" value="1"/>
</dbReference>
<keyword evidence="3" id="KW-0446">Lipid-binding</keyword>
<dbReference type="GO" id="GO:0012505">
    <property type="term" value="C:endomembrane system"/>
    <property type="evidence" value="ECO:0007669"/>
    <property type="project" value="UniProtKB-ARBA"/>
</dbReference>
<reference evidence="5" key="1">
    <citation type="submission" date="2022-06" db="EMBL/GenBank/DDBJ databases">
        <title>Genomic Encyclopedia of Archaeal and Bacterial Type Strains, Phase II (KMG-II): from individual species to whole genera.</title>
        <authorList>
            <person name="Goeker M."/>
        </authorList>
    </citation>
    <scope>NUCLEOTIDE SEQUENCE</scope>
    <source>
        <strain evidence="5">DSM 43935</strain>
    </source>
</reference>
<sequence>MPSLAEDLLLLLLDDESGRSVVNGTSRDQAVAGAVLLDLVRLGRISSTADDPGKGRLVVEDASPTGDPVFDTALSTLAGKPVRTDAAVQRLSRGCVRVVLDRLVARGLVRQERTRVLGLFPVTSWPAADATHEAELRQRLDAVLLRDAEPDERTGCLIALLHAATAVTKVVPGDRARVRARAKEIAQGNWAAAAVKKAIDSVTAVVVTVVTTAT</sequence>
<proteinExistence type="predicted"/>
<comment type="subcellular location">
    <subcellularLocation>
        <location evidence="1">Golgi apparatus membrane</location>
        <topology evidence="1">Peripheral membrane protein</topology>
        <orientation evidence="1">Cytoplasmic side</orientation>
    </subcellularLocation>
</comment>
<dbReference type="EMBL" id="JAMTCK010000009">
    <property type="protein sequence ID" value="MCP2167373.1"/>
    <property type="molecule type" value="Genomic_DNA"/>
</dbReference>
<dbReference type="GO" id="GO:0007030">
    <property type="term" value="P:Golgi organization"/>
    <property type="evidence" value="ECO:0007669"/>
    <property type="project" value="TreeGrafter"/>
</dbReference>
<keyword evidence="4" id="KW-0472">Membrane</keyword>
<name>A0AAE3GGQ3_9PSEU</name>
<organism evidence="5 6">
    <name type="scientific">Goodfellowiella coeruleoviolacea</name>
    <dbReference type="NCBI Taxonomy" id="334858"/>
    <lineage>
        <taxon>Bacteria</taxon>
        <taxon>Bacillati</taxon>
        <taxon>Actinomycetota</taxon>
        <taxon>Actinomycetes</taxon>
        <taxon>Pseudonocardiales</taxon>
        <taxon>Pseudonocardiaceae</taxon>
        <taxon>Goodfellowiella</taxon>
    </lineage>
</organism>
<dbReference type="GO" id="GO:0043001">
    <property type="term" value="P:Golgi to plasma membrane protein transport"/>
    <property type="evidence" value="ECO:0007669"/>
    <property type="project" value="TreeGrafter"/>
</dbReference>
<evidence type="ECO:0000256" key="2">
    <source>
        <dbReference type="ARBA" id="ARBA00023034"/>
    </source>
</evidence>
<keyword evidence="2" id="KW-0333">Golgi apparatus</keyword>
<dbReference type="InterPro" id="IPR038261">
    <property type="entry name" value="GPP34-like_sf"/>
</dbReference>
<dbReference type="Proteomes" id="UP001206128">
    <property type="component" value="Unassembled WGS sequence"/>
</dbReference>
<evidence type="ECO:0000313" key="6">
    <source>
        <dbReference type="Proteomes" id="UP001206128"/>
    </source>
</evidence>
<protein>
    <submittedName>
        <fullName evidence="5">Golgi phosphoprotein 3 (GPP34)</fullName>
    </submittedName>
</protein>
<gene>
    <name evidence="5" type="ORF">LX83_004246</name>
</gene>